<comment type="caution">
    <text evidence="3">The sequence shown here is derived from an EMBL/GenBank/DDBJ whole genome shotgun (WGS) entry which is preliminary data.</text>
</comment>
<dbReference type="RefSeq" id="WP_010870993.1">
    <property type="nucleotide sequence ID" value="NC_000909.1"/>
</dbReference>
<feature type="domain" description="DUF2341" evidence="2">
    <location>
        <begin position="229"/>
        <end position="307"/>
    </location>
</feature>
<evidence type="ECO:0000259" key="2">
    <source>
        <dbReference type="Pfam" id="PF10102"/>
    </source>
</evidence>
<dbReference type="OMA" id="LPYWVQT"/>
<dbReference type="EMBL" id="DUJR01000034">
    <property type="protein sequence ID" value="HII60152.1"/>
    <property type="molecule type" value="Genomic_DNA"/>
</dbReference>
<proteinExistence type="predicted"/>
<feature type="transmembrane region" description="Helical" evidence="1">
    <location>
        <begin position="7"/>
        <end position="25"/>
    </location>
</feature>
<evidence type="ECO:0000313" key="4">
    <source>
        <dbReference type="Proteomes" id="UP000645676"/>
    </source>
</evidence>
<keyword evidence="1" id="KW-0812">Transmembrane</keyword>
<protein>
    <submittedName>
        <fullName evidence="3">DUF2341 domain-containing protein</fullName>
    </submittedName>
</protein>
<gene>
    <name evidence="3" type="ORF">HA335_06265</name>
</gene>
<evidence type="ECO:0000313" key="3">
    <source>
        <dbReference type="EMBL" id="HII60152.1"/>
    </source>
</evidence>
<dbReference type="Pfam" id="PF10102">
    <property type="entry name" value="DUF2341"/>
    <property type="match status" value="1"/>
</dbReference>
<sequence>MYFSQNAIILVMLMFVISAVFYATIDYKTKEVEDEIKIKEVSLYEKNLINTIDRNIDKIVEDAFVNASYKIMKERKFFTASSEAVAYITSYIKNETKESLNNVNYGYSNISYNISSVKISPTYDPLVVHLYCEIDIKYSKKLNNGELIALKPIVINRDIKLSRIPDPYVYLNKFYYTWGYEKKINIYNFPNDNYNRTFCIILNSSNFNYSEMHNPQSPTELRVIGWDSVSNKIILLPYWVQTWREGNNDVSVIWVRANKNEIYNYNNGQGYIYILYNSTTPVDRQDPEHTFIFFDDFNYFNPDKWDSVGYFIINNSKITVIAGAGSSVYTKQTYGTRYELIFRANFTPSHAQTIGFFTQLSDNDGVGWDMYDWTGNNPELYMRVGYSGSDIGDYVPNSNKYLNKFYIYDLKRISTTDLNFTIFNDTLDIEYSNSFTNGNKGNNYPISITALINLNTNVTVDWIFLKDINDITTTVPPIGVDEYPNLDYKEEKPKTFTGTIYYGEPGKYILVYNSTYSIIGLYTNKTDYWLYPNMPGYKPLIEEN</sequence>
<name>A0A832SWU0_9EURY</name>
<organism evidence="3 4">
    <name type="scientific">Methanocaldococcus jannaschii</name>
    <dbReference type="NCBI Taxonomy" id="2190"/>
    <lineage>
        <taxon>Archaea</taxon>
        <taxon>Methanobacteriati</taxon>
        <taxon>Methanobacteriota</taxon>
        <taxon>Methanomada group</taxon>
        <taxon>Methanococci</taxon>
        <taxon>Methanococcales</taxon>
        <taxon>Methanocaldococcaceae</taxon>
        <taxon>Methanocaldococcus</taxon>
    </lineage>
</organism>
<evidence type="ECO:0000256" key="1">
    <source>
        <dbReference type="SAM" id="Phobius"/>
    </source>
</evidence>
<keyword evidence="1" id="KW-1133">Transmembrane helix</keyword>
<dbReference type="Proteomes" id="UP000645676">
    <property type="component" value="Unassembled WGS sequence"/>
</dbReference>
<keyword evidence="1" id="KW-0472">Membrane</keyword>
<accession>A0A832SWU0</accession>
<dbReference type="InterPro" id="IPR018765">
    <property type="entry name" value="DUF2341"/>
</dbReference>
<dbReference type="AlphaFoldDB" id="A0A832SWU0"/>
<reference evidence="3" key="1">
    <citation type="journal article" date="2020" name="bioRxiv">
        <title>A rank-normalized archaeal taxonomy based on genome phylogeny resolves widespread incomplete and uneven classifications.</title>
        <authorList>
            <person name="Rinke C."/>
            <person name="Chuvochina M."/>
            <person name="Mussig A.J."/>
            <person name="Chaumeil P.-A."/>
            <person name="Waite D.W."/>
            <person name="Whitman W.B."/>
            <person name="Parks D.H."/>
            <person name="Hugenholtz P."/>
        </authorList>
    </citation>
    <scope>NUCLEOTIDE SEQUENCE</scope>
    <source>
        <strain evidence="3">UBA8849</strain>
    </source>
</reference>